<feature type="domain" description="Exocyst complex subunit Exo70 C-terminal" evidence="5">
    <location>
        <begin position="455"/>
        <end position="546"/>
    </location>
</feature>
<dbReference type="AlphaFoldDB" id="A0A371E0P1"/>
<proteinExistence type="inferred from homology"/>
<evidence type="ECO:0000256" key="3">
    <source>
        <dbReference type="RuleBase" id="RU365026"/>
    </source>
</evidence>
<feature type="domain" description="Exocyst complex subunit Exo70 C-terminal" evidence="5">
    <location>
        <begin position="590"/>
        <end position="760"/>
    </location>
</feature>
<dbReference type="InterPro" id="IPR004140">
    <property type="entry name" value="Exo70"/>
</dbReference>
<name>A0A371E0P1_MUCPR</name>
<dbReference type="SUPFAM" id="SSF74788">
    <property type="entry name" value="Cullin repeat-like"/>
    <property type="match status" value="1"/>
</dbReference>
<dbReference type="InterPro" id="IPR046364">
    <property type="entry name" value="Exo70_C"/>
</dbReference>
<keyword evidence="3" id="KW-0653">Protein transport</keyword>
<accession>A0A371E0P1</accession>
<evidence type="ECO:0000256" key="2">
    <source>
        <dbReference type="ARBA" id="ARBA00022448"/>
    </source>
</evidence>
<keyword evidence="4" id="KW-0472">Membrane</keyword>
<dbReference type="PANTHER" id="PTHR12542">
    <property type="entry name" value="EXOCYST COMPLEX PROTEIN EXO70"/>
    <property type="match status" value="1"/>
</dbReference>
<dbReference type="STRING" id="157652.A0A371E0P1"/>
<evidence type="ECO:0000259" key="5">
    <source>
        <dbReference type="Pfam" id="PF03081"/>
    </source>
</evidence>
<dbReference type="Proteomes" id="UP000257109">
    <property type="component" value="Unassembled WGS sequence"/>
</dbReference>
<dbReference type="InterPro" id="IPR016159">
    <property type="entry name" value="Cullin_repeat-like_dom_sf"/>
</dbReference>
<feature type="non-terminal residue" evidence="6">
    <location>
        <position position="1"/>
    </location>
</feature>
<sequence>MVVVMLVEIQRWLLQPKVWRFVCLVSSVVGLLCYALSSPFNDLFGKWSWWKILLYIVFSFNICLAVLFAKARDGSTNFRLEAHTAFLVLVISSVYSFFVDKVVKGRPDAYSLVSCAAFAIMSLGLSRLTHFGFEIDLLYFFSGLLIVQFMKIKFWLVIVGGSFSYSLIILRSTVDALLLRGDLELQAIDEDVESGSLSLGTNGNASHVDSHQAIITGTGDTNSQADVPLENEDLGFLVSQVRSHSQQGSNDSDNDNRQIDPLLSSFNREDRSWRTEKMEKEWKQLREQRVYSLIELLSSGRSVDRNAMFGGAARLESVINSCTVIEKERIGKILIAQFMDRIEALKKKNESVVGTISKHVDEYLQAEVVVDKDQISVPPIHPDDNLVVDALRFDDDVRRLRETARLMVMAGFEGECHRAYCGWRREFLKESFSTFGLQVHELNMEDTDKMEKNVCWIKALNIAVRILFPNERRLCDSVFGGFSISDFAFTEVCTESATHLLRTANILAKLIPNTLEELMYEFELLFSAEYSKSLRKDARRVRKGLGIVMELENPLLTNGDEWLHPITGELVNYILDGSINRNGGLKPYVQVSRITRLFERTLKANSKNYSNPTLGYVFIMNNRSYIDREAKLHGLEAIAYDWLHKNKRKIEKNLQLYQRSSWTKILNFLKLEINESDPNTVAELMKAKLRSFNEHFGDICNDQSMWVIFDMQLRGKIIRSIENILLPAYGNFIGRMQDVLGNHAYQYIKYGMIDISNQLNNFDYKQFNPLPPSDLSSRKDKNWITEKIEREQTQLLEQHISSLIELLSSQLDEDHIPVPQIERDDNLVLDALRSDDNDNIVGDLGEAAKLMLAEGISERVSLHSWIESEELNMEESDKTEKIQIWIKALNVAVRILFPNELGLWKDFALTEVCTEFAVRLLSTLQIHWLNSSQHIGRTRV</sequence>
<evidence type="ECO:0000313" key="7">
    <source>
        <dbReference type="Proteomes" id="UP000257109"/>
    </source>
</evidence>
<feature type="transmembrane region" description="Helical" evidence="4">
    <location>
        <begin position="49"/>
        <end position="68"/>
    </location>
</feature>
<dbReference type="OrthoDB" id="1430292at2759"/>
<evidence type="ECO:0000256" key="4">
    <source>
        <dbReference type="SAM" id="Phobius"/>
    </source>
</evidence>
<keyword evidence="3" id="KW-0268">Exocytosis</keyword>
<organism evidence="6 7">
    <name type="scientific">Mucuna pruriens</name>
    <name type="common">Velvet bean</name>
    <name type="synonym">Dolichos pruriens</name>
    <dbReference type="NCBI Taxonomy" id="157652"/>
    <lineage>
        <taxon>Eukaryota</taxon>
        <taxon>Viridiplantae</taxon>
        <taxon>Streptophyta</taxon>
        <taxon>Embryophyta</taxon>
        <taxon>Tracheophyta</taxon>
        <taxon>Spermatophyta</taxon>
        <taxon>Magnoliopsida</taxon>
        <taxon>eudicotyledons</taxon>
        <taxon>Gunneridae</taxon>
        <taxon>Pentapetalae</taxon>
        <taxon>rosids</taxon>
        <taxon>fabids</taxon>
        <taxon>Fabales</taxon>
        <taxon>Fabaceae</taxon>
        <taxon>Papilionoideae</taxon>
        <taxon>50 kb inversion clade</taxon>
        <taxon>NPAAA clade</taxon>
        <taxon>indigoferoid/millettioid clade</taxon>
        <taxon>Phaseoleae</taxon>
        <taxon>Mucuna</taxon>
    </lineage>
</organism>
<keyword evidence="2 3" id="KW-0813">Transport</keyword>
<reference evidence="6" key="1">
    <citation type="submission" date="2018-05" db="EMBL/GenBank/DDBJ databases">
        <title>Draft genome of Mucuna pruriens seed.</title>
        <authorList>
            <person name="Nnadi N.E."/>
            <person name="Vos R."/>
            <person name="Hasami M.H."/>
            <person name="Devisetty U.K."/>
            <person name="Aguiy J.C."/>
        </authorList>
    </citation>
    <scope>NUCLEOTIDE SEQUENCE [LARGE SCALE GENOMIC DNA]</scope>
    <source>
        <strain evidence="6">JCA_2017</strain>
    </source>
</reference>
<dbReference type="Gene3D" id="1.20.1280.170">
    <property type="entry name" value="Exocyst complex component Exo70"/>
    <property type="match status" value="2"/>
</dbReference>
<keyword evidence="4" id="KW-1133">Transmembrane helix</keyword>
<dbReference type="PANTHER" id="PTHR12542:SF180">
    <property type="entry name" value="EXOCYST SUBUNIT EXO70 FAMILY PROTEIN"/>
    <property type="match status" value="1"/>
</dbReference>
<dbReference type="EMBL" id="QJKJ01017637">
    <property type="protein sequence ID" value="RDX58301.1"/>
    <property type="molecule type" value="Genomic_DNA"/>
</dbReference>
<dbReference type="GO" id="GO:0000145">
    <property type="term" value="C:exocyst"/>
    <property type="evidence" value="ECO:0007669"/>
    <property type="project" value="InterPro"/>
</dbReference>
<feature type="transmembrane region" description="Helical" evidence="4">
    <location>
        <begin position="109"/>
        <end position="125"/>
    </location>
</feature>
<dbReference type="GO" id="GO:0015031">
    <property type="term" value="P:protein transport"/>
    <property type="evidence" value="ECO:0007669"/>
    <property type="project" value="UniProtKB-KW"/>
</dbReference>
<comment type="caution">
    <text evidence="6">The sequence shown here is derived from an EMBL/GenBank/DDBJ whole genome shotgun (WGS) entry which is preliminary data.</text>
</comment>
<gene>
    <name evidence="6" type="primary">EXO70B1</name>
    <name evidence="6" type="ORF">CR513_62392</name>
</gene>
<feature type="transmembrane region" description="Helical" evidence="4">
    <location>
        <begin position="18"/>
        <end position="37"/>
    </location>
</feature>
<evidence type="ECO:0000313" key="6">
    <source>
        <dbReference type="EMBL" id="RDX58301.1"/>
    </source>
</evidence>
<protein>
    <recommendedName>
        <fullName evidence="3">Exocyst subunit Exo70 family protein</fullName>
    </recommendedName>
</protein>
<keyword evidence="7" id="KW-1185">Reference proteome</keyword>
<feature type="transmembrane region" description="Helical" evidence="4">
    <location>
        <begin position="80"/>
        <end position="97"/>
    </location>
</feature>
<dbReference type="GO" id="GO:0006887">
    <property type="term" value="P:exocytosis"/>
    <property type="evidence" value="ECO:0007669"/>
    <property type="project" value="UniProtKB-KW"/>
</dbReference>
<comment type="similarity">
    <text evidence="1 3">Belongs to the EXO70 family.</text>
</comment>
<dbReference type="Pfam" id="PF03081">
    <property type="entry name" value="Exo70_C"/>
    <property type="match status" value="2"/>
</dbReference>
<comment type="function">
    <text evidence="3">Component of the exocyst complex.</text>
</comment>
<dbReference type="GO" id="GO:0005546">
    <property type="term" value="F:phosphatidylinositol-4,5-bisphosphate binding"/>
    <property type="evidence" value="ECO:0007669"/>
    <property type="project" value="InterPro"/>
</dbReference>
<keyword evidence="4" id="KW-0812">Transmembrane</keyword>
<feature type="transmembrane region" description="Helical" evidence="4">
    <location>
        <begin position="137"/>
        <end position="158"/>
    </location>
</feature>
<evidence type="ECO:0000256" key="1">
    <source>
        <dbReference type="ARBA" id="ARBA00006756"/>
    </source>
</evidence>